<keyword evidence="2" id="KW-1185">Reference proteome</keyword>
<reference evidence="1" key="1">
    <citation type="submission" date="2020-11" db="EMBL/GenBank/DDBJ databases">
        <title>Adaptations for nitrogen fixation in a non-lichenized fungal sporocarp promotes dispersal by wood-feeding termites.</title>
        <authorList>
            <consortium name="DOE Joint Genome Institute"/>
            <person name="Koch R.A."/>
            <person name="Yoon G."/>
            <person name="Arayal U."/>
            <person name="Lail K."/>
            <person name="Amirebrahimi M."/>
            <person name="Labutti K."/>
            <person name="Lipzen A."/>
            <person name="Riley R."/>
            <person name="Barry K."/>
            <person name="Henrissat B."/>
            <person name="Grigoriev I.V."/>
            <person name="Herr J.R."/>
            <person name="Aime M.C."/>
        </authorList>
    </citation>
    <scope>NUCLEOTIDE SEQUENCE</scope>
    <source>
        <strain evidence="1">MCA 3950</strain>
    </source>
</reference>
<comment type="caution">
    <text evidence="1">The sequence shown here is derived from an EMBL/GenBank/DDBJ whole genome shotgun (WGS) entry which is preliminary data.</text>
</comment>
<sequence>MHVGPFLFPIPPDKDMLQSLKAVGNPVTPVGELLGLHDAPNLRTLHFNIASILEIFWHVSRGTMSSFHLLPGHRGLCTCAGPVVEHQSIALFTLSCCSSLWDLIIDKIPLRSQGLVEILNSLQELRYLTICKPTVPLLRAYYPISQQFTQKLLDDGTFLPKLASVDVHLHEQSTVEQSLIDNAIKRRAIHKLDSCEASSVR</sequence>
<dbReference type="OrthoDB" id="2852327at2759"/>
<dbReference type="EMBL" id="MU250524">
    <property type="protein sequence ID" value="KAG7451918.1"/>
    <property type="molecule type" value="Genomic_DNA"/>
</dbReference>
<dbReference type="RefSeq" id="XP_043045418.1">
    <property type="nucleotide sequence ID" value="XM_043190837.1"/>
</dbReference>
<protein>
    <submittedName>
        <fullName evidence="1">Uncharacterized protein</fullName>
    </submittedName>
</protein>
<dbReference type="Proteomes" id="UP000812287">
    <property type="component" value="Unassembled WGS sequence"/>
</dbReference>
<proteinExistence type="predicted"/>
<gene>
    <name evidence="1" type="ORF">BT62DRAFT_999657</name>
</gene>
<organism evidence="1 2">
    <name type="scientific">Guyanagaster necrorhizus</name>
    <dbReference type="NCBI Taxonomy" id="856835"/>
    <lineage>
        <taxon>Eukaryota</taxon>
        <taxon>Fungi</taxon>
        <taxon>Dikarya</taxon>
        <taxon>Basidiomycota</taxon>
        <taxon>Agaricomycotina</taxon>
        <taxon>Agaricomycetes</taxon>
        <taxon>Agaricomycetidae</taxon>
        <taxon>Agaricales</taxon>
        <taxon>Marasmiineae</taxon>
        <taxon>Physalacriaceae</taxon>
        <taxon>Guyanagaster</taxon>
    </lineage>
</organism>
<evidence type="ECO:0000313" key="2">
    <source>
        <dbReference type="Proteomes" id="UP000812287"/>
    </source>
</evidence>
<evidence type="ECO:0000313" key="1">
    <source>
        <dbReference type="EMBL" id="KAG7451918.1"/>
    </source>
</evidence>
<name>A0A9P7W3E4_9AGAR</name>
<accession>A0A9P7W3E4</accession>
<dbReference type="GeneID" id="66113134"/>
<dbReference type="AlphaFoldDB" id="A0A9P7W3E4"/>